<dbReference type="Ensembl" id="ENSMMUT00000109064.1">
    <property type="protein sequence ID" value="ENSMMUP00000070389.1"/>
    <property type="gene ID" value="ENSMMUG00000004346.4"/>
</dbReference>
<dbReference type="GO" id="GO:0035686">
    <property type="term" value="C:sperm fibrous sheath"/>
    <property type="evidence" value="ECO:0000318"/>
    <property type="project" value="GO_Central"/>
</dbReference>
<dbReference type="Proteomes" id="UP000006718">
    <property type="component" value="Chromosome 18"/>
</dbReference>
<dbReference type="GO" id="GO:0005509">
    <property type="term" value="F:calcium ion binding"/>
    <property type="evidence" value="ECO:0000318"/>
    <property type="project" value="GO_Central"/>
</dbReference>
<dbReference type="InterPro" id="IPR003117">
    <property type="entry name" value="cAMP_dep_PK_reg_su_I/II_a/b"/>
</dbReference>
<sequence length="502" mass="53787">MMRRMMMLSYRHPAKMISSKPRLVVPYGLKTLLEGISRAVLKTNPSDINQFAAAYFQELTMYRGNTTVDIKDLVKQFHQIKVEKWSEGTTPQKKLECLKEPEKTSVESKVPTQMEKSTDTDEDNVTRTEYSDKTTQFPSVYAEPGAEQTEAVGDSSSKPATPKATTPPSSPPPTAVSPEFAYVPADPAQLAAQMLGKVSSIHSDQSDVLMVDVATSMPVVIEEVPSSEAAEDVMVAAPLVCSGKVLEVQVVSQTSVHVDLGSQPKENEAEQSTASSVPLQDEQEPPAYDQAPEVTLQADIEVMSTVHISSVYNDVPVIEGVVYIEQLPEQIVTPFTDQVACLKENEQSPPVSPKSVVEKTTSGISKKSVESVELAQLEENAKYSSVYVEAEAAALLSDTSLKGQPEVPAQLLDAEGAVKIGSEKSLHLEVGITSIVSDNTGQEESGENSVPQEMEGKPVLSGEAAEAVHSGTSVKSSSGPFPPAPEGLTAPEIEPEGEATAE</sequence>
<evidence type="ECO:0000256" key="6">
    <source>
        <dbReference type="ARBA" id="ARBA00022837"/>
    </source>
</evidence>
<dbReference type="SMART" id="SM00394">
    <property type="entry name" value="RIIa"/>
    <property type="match status" value="1"/>
</dbReference>
<dbReference type="GO" id="GO:0005737">
    <property type="term" value="C:cytoplasm"/>
    <property type="evidence" value="ECO:0000318"/>
    <property type="project" value="GO_Central"/>
</dbReference>
<dbReference type="VGNC" id="VGNC:70560">
    <property type="gene designation" value="CABYR"/>
</dbReference>
<dbReference type="InterPro" id="IPR047579">
    <property type="entry name" value="DD_CABYR_SP17"/>
</dbReference>
<evidence type="ECO:0000256" key="5">
    <source>
        <dbReference type="ARBA" id="ARBA00022723"/>
    </source>
</evidence>
<evidence type="ECO:0000256" key="1">
    <source>
        <dbReference type="ARBA" id="ARBA00004230"/>
    </source>
</evidence>
<dbReference type="FunFam" id="1.20.890.10:FF:000005">
    <property type="entry name" value="calcium-binding tyrosine phosphorylation-regulated protein isoform X1"/>
    <property type="match status" value="1"/>
</dbReference>
<dbReference type="GeneTree" id="ENSGT00390000000444"/>
<feature type="compositionally biased region" description="Basic and acidic residues" evidence="12">
    <location>
        <begin position="116"/>
        <end position="132"/>
    </location>
</feature>
<dbReference type="InParanoid" id="A0A5F7ZXN2"/>
<keyword evidence="8" id="KW-0969">Cilium</keyword>
<dbReference type="PANTHER" id="PTHR15494:SF0">
    <property type="entry name" value="CALCIUM-BINDING TYROSINE PHOSPHORYLATION-REGULATED PROTEIN"/>
    <property type="match status" value="1"/>
</dbReference>
<reference evidence="14" key="2">
    <citation type="submission" date="2019-01" db="EMBL/GenBank/DDBJ databases">
        <authorList>
            <person name="Graves T."/>
            <person name="Eichler E.E."/>
            <person name="Wilson R.K."/>
        </authorList>
    </citation>
    <scope>NUCLEOTIDE SEQUENCE [LARGE SCALE GENOMIC DNA]</scope>
    <source>
        <strain evidence="14">17573</strain>
    </source>
</reference>
<feature type="compositionally biased region" description="Polar residues" evidence="12">
    <location>
        <begin position="470"/>
        <end position="479"/>
    </location>
</feature>
<proteinExistence type="predicted"/>
<evidence type="ECO:0000256" key="4">
    <source>
        <dbReference type="ARBA" id="ARBA00022553"/>
    </source>
</evidence>
<dbReference type="ExpressionAtlas" id="A0A5F7ZXN2">
    <property type="expression patterns" value="baseline"/>
</dbReference>
<feature type="compositionally biased region" description="Acidic residues" evidence="12">
    <location>
        <begin position="493"/>
        <end position="502"/>
    </location>
</feature>
<accession>A0A5F7ZXN2</accession>
<dbReference type="CDD" id="cd12100">
    <property type="entry name" value="DD_CABYR_SP17"/>
    <property type="match status" value="1"/>
</dbReference>
<feature type="region of interest" description="Disordered" evidence="12">
    <location>
        <begin position="93"/>
        <end position="178"/>
    </location>
</feature>
<feature type="compositionally biased region" description="Polar residues" evidence="12">
    <location>
        <begin position="435"/>
        <end position="451"/>
    </location>
</feature>
<keyword evidence="10" id="KW-0966">Cell projection</keyword>
<reference evidence="14" key="4">
    <citation type="submission" date="2025-09" db="UniProtKB">
        <authorList>
            <consortium name="Ensembl"/>
        </authorList>
    </citation>
    <scope>IDENTIFICATION</scope>
    <source>
        <strain evidence="14">17573</strain>
    </source>
</reference>
<reference evidence="15" key="1">
    <citation type="journal article" date="2007" name="Science">
        <title>Evolutionary and biomedical insights from the rhesus macaque genome.</title>
        <authorList>
            <person name="Gibbs R.A."/>
            <person name="Rogers J."/>
            <person name="Katze M.G."/>
            <person name="Bumgarner R."/>
            <person name="Weinstock G.M."/>
            <person name="Mardis E.R."/>
            <person name="Remington K.A."/>
            <person name="Strausberg R.L."/>
            <person name="Venter J.C."/>
            <person name="Wilson R.K."/>
            <person name="Batzer M.A."/>
            <person name="Bustamante C.D."/>
            <person name="Eichler E.E."/>
            <person name="Hahn M.W."/>
            <person name="Hardison R.C."/>
            <person name="Makova K.D."/>
            <person name="Miller W."/>
            <person name="Milosavljevic A."/>
            <person name="Palermo R.E."/>
            <person name="Siepel A."/>
            <person name="Sikela J.M."/>
            <person name="Attaway T."/>
            <person name="Bell S."/>
            <person name="Bernard K.E."/>
            <person name="Buhay C.J."/>
            <person name="Chandrabose M.N."/>
            <person name="Dao M."/>
            <person name="Davis C."/>
            <person name="Delehaunty K.D."/>
            <person name="Ding Y."/>
            <person name="Dinh H.H."/>
            <person name="Dugan-Rocha S."/>
            <person name="Fulton L.A."/>
            <person name="Gabisi R.A."/>
            <person name="Garner T.T."/>
            <person name="Godfrey J."/>
            <person name="Hawes A.C."/>
            <person name="Hernandez J."/>
            <person name="Hines S."/>
            <person name="Holder M."/>
            <person name="Hume J."/>
            <person name="Jhangiani S.N."/>
            <person name="Joshi V."/>
            <person name="Khan Z.M."/>
            <person name="Kirkness E.F."/>
            <person name="Cree A."/>
            <person name="Fowler R.G."/>
            <person name="Lee S."/>
            <person name="Lewis L.R."/>
            <person name="Li Z."/>
            <person name="Liu Y.-S."/>
            <person name="Moore S.M."/>
            <person name="Muzny D."/>
            <person name="Nazareth L.V."/>
            <person name="Ngo D.N."/>
            <person name="Okwuonu G.O."/>
            <person name="Pai G."/>
            <person name="Parker D."/>
            <person name="Paul H.A."/>
            <person name="Pfannkoch C."/>
            <person name="Pohl C.S."/>
            <person name="Rogers Y.-H.C."/>
            <person name="Ruiz S.J."/>
            <person name="Sabo A."/>
            <person name="Santibanez J."/>
            <person name="Schneider B.W."/>
            <person name="Smith S.M."/>
            <person name="Sodergren E."/>
            <person name="Svatek A.F."/>
            <person name="Utterback T.R."/>
            <person name="Vattathil S."/>
            <person name="Warren W."/>
            <person name="White C.S."/>
            <person name="Chinwalla A.T."/>
            <person name="Feng Y."/>
            <person name="Halpern A.L."/>
            <person name="Hillier L.W."/>
            <person name="Huang X."/>
            <person name="Minx P."/>
            <person name="Nelson J.O."/>
            <person name="Pepin K.H."/>
            <person name="Qin X."/>
            <person name="Sutton G.G."/>
            <person name="Venter E."/>
            <person name="Walenz B.P."/>
            <person name="Wallis J.W."/>
            <person name="Worley K.C."/>
            <person name="Yang S.-P."/>
            <person name="Jones S.M."/>
            <person name="Marra M.A."/>
            <person name="Rocchi M."/>
            <person name="Schein J.E."/>
            <person name="Baertsch R."/>
            <person name="Clarke L."/>
            <person name="Csuros M."/>
            <person name="Glasscock J."/>
            <person name="Harris R.A."/>
            <person name="Havlak P."/>
            <person name="Jackson A.R."/>
            <person name="Jiang H."/>
            <person name="Liu Y."/>
            <person name="Messina D.N."/>
            <person name="Shen Y."/>
            <person name="Song H.X.-Z."/>
            <person name="Wylie T."/>
            <person name="Zhang L."/>
            <person name="Birney E."/>
            <person name="Han K."/>
            <person name="Konkel M.K."/>
            <person name="Lee J."/>
            <person name="Smit A.F.A."/>
            <person name="Ullmer B."/>
            <person name="Wang H."/>
            <person name="Xing J."/>
            <person name="Burhans R."/>
            <person name="Cheng Z."/>
            <person name="Karro J.E."/>
            <person name="Ma J."/>
            <person name="Raney B."/>
            <person name="She X."/>
            <person name="Cox M.J."/>
            <person name="Demuth J.P."/>
            <person name="Dumas L.J."/>
            <person name="Han S.-G."/>
            <person name="Hopkins J."/>
            <person name="Karimpour-Fard A."/>
            <person name="Kim Y.H."/>
            <person name="Pollack J.R."/>
            <person name="Vinar T."/>
            <person name="Addo-Quaye C."/>
            <person name="Degenhardt J."/>
            <person name="Denby A."/>
            <person name="Hubisz M.J."/>
            <person name="Indap A."/>
            <person name="Kosiol C."/>
            <person name="Lahn B.T."/>
            <person name="Lawson H.A."/>
            <person name="Marklein A."/>
            <person name="Nielsen R."/>
            <person name="Vallender E.J."/>
            <person name="Clark A.G."/>
            <person name="Ferguson B."/>
            <person name="Hernandez R.D."/>
            <person name="Hirani K."/>
            <person name="Kehrer-Sawatzki H."/>
            <person name="Kolb J."/>
            <person name="Patil S."/>
            <person name="Pu L.-L."/>
            <person name="Ren Y."/>
            <person name="Smith D.G."/>
            <person name="Wheeler D.A."/>
            <person name="Schenck I."/>
            <person name="Ball E.V."/>
            <person name="Chen R."/>
            <person name="Cooper D.N."/>
            <person name="Giardine B."/>
            <person name="Hsu F."/>
            <person name="Kent W.J."/>
            <person name="Lesk A."/>
            <person name="Nelson D.L."/>
            <person name="O'brien W.E."/>
            <person name="Pruefer K."/>
            <person name="Stenson P.D."/>
            <person name="Wallace J.C."/>
            <person name="Ke H."/>
            <person name="Liu X.-M."/>
            <person name="Wang P."/>
            <person name="Xiang A.P."/>
            <person name="Yang F."/>
            <person name="Barber G.P."/>
            <person name="Haussler D."/>
            <person name="Karolchik D."/>
            <person name="Kern A.D."/>
            <person name="Kuhn R.M."/>
            <person name="Smith K.E."/>
            <person name="Zwieg A.S."/>
        </authorList>
    </citation>
    <scope>NUCLEOTIDE SEQUENCE [LARGE SCALE GENOMIC DNA]</scope>
    <source>
        <strain evidence="15">17573</strain>
    </source>
</reference>
<dbReference type="VEuPathDB" id="HostDB:ENSMMUG00000004346"/>
<dbReference type="PANTHER" id="PTHR15494">
    <property type="entry name" value="CALCIUM-BINDING TYROSINE PHOSPHORYLATION-REGULATED PROTEIN"/>
    <property type="match status" value="1"/>
</dbReference>
<keyword evidence="9" id="KW-0206">Cytoskeleton</keyword>
<evidence type="ECO:0000256" key="2">
    <source>
        <dbReference type="ARBA" id="ARBA00004245"/>
    </source>
</evidence>
<dbReference type="STRING" id="9544.ENSMMUP00000070389"/>
<dbReference type="Pfam" id="PF02197">
    <property type="entry name" value="RIIa"/>
    <property type="match status" value="1"/>
</dbReference>
<evidence type="ECO:0000313" key="14">
    <source>
        <dbReference type="Ensembl" id="ENSMMUP00000070389.1"/>
    </source>
</evidence>
<reference evidence="14" key="3">
    <citation type="submission" date="2025-08" db="UniProtKB">
        <authorList>
            <consortium name="Ensembl"/>
        </authorList>
    </citation>
    <scope>IDENTIFICATION</scope>
    <source>
        <strain evidence="14">17573</strain>
    </source>
</reference>
<evidence type="ECO:0000256" key="7">
    <source>
        <dbReference type="ARBA" id="ARBA00022846"/>
    </source>
</evidence>
<dbReference type="FunCoup" id="A0A5F7ZXN2">
    <property type="interactions" value="274"/>
</dbReference>
<dbReference type="AlphaFoldDB" id="A0A5F7ZXN2"/>
<feature type="compositionally biased region" description="Basic and acidic residues" evidence="12">
    <location>
        <begin position="93"/>
        <end position="106"/>
    </location>
</feature>
<dbReference type="InterPro" id="IPR038848">
    <property type="entry name" value="CABYR"/>
</dbReference>
<feature type="region of interest" description="Disordered" evidence="12">
    <location>
        <begin position="435"/>
        <end position="502"/>
    </location>
</feature>
<evidence type="ECO:0000256" key="11">
    <source>
        <dbReference type="ARBA" id="ARBA00071650"/>
    </source>
</evidence>
<keyword evidence="5" id="KW-0479">Metal-binding</keyword>
<evidence type="ECO:0000256" key="3">
    <source>
        <dbReference type="ARBA" id="ARBA00022490"/>
    </source>
</evidence>
<keyword evidence="6" id="KW-0106">Calcium</keyword>
<protein>
    <recommendedName>
        <fullName evidence="11">Calcium-binding tyrosine phosphorylation-regulated protein</fullName>
    </recommendedName>
</protein>
<feature type="compositionally biased region" description="Low complexity" evidence="12">
    <location>
        <begin position="155"/>
        <end position="167"/>
    </location>
</feature>
<dbReference type="Gene3D" id="1.20.890.10">
    <property type="entry name" value="cAMP-dependent protein kinase regulatory subunit, dimerization-anchoring domain"/>
    <property type="match status" value="1"/>
</dbReference>
<dbReference type="Bgee" id="ENSMMUG00000004346">
    <property type="expression patterns" value="Expressed in spermatid and 23 other cell types or tissues"/>
</dbReference>
<name>A0A5F7ZXN2_MACMU</name>
<organism evidence="14 15">
    <name type="scientific">Macaca mulatta</name>
    <name type="common">Rhesus macaque</name>
    <dbReference type="NCBI Taxonomy" id="9544"/>
    <lineage>
        <taxon>Eukaryota</taxon>
        <taxon>Metazoa</taxon>
        <taxon>Chordata</taxon>
        <taxon>Craniata</taxon>
        <taxon>Vertebrata</taxon>
        <taxon>Euteleostomi</taxon>
        <taxon>Mammalia</taxon>
        <taxon>Eutheria</taxon>
        <taxon>Euarchontoglires</taxon>
        <taxon>Primates</taxon>
        <taxon>Haplorrhini</taxon>
        <taxon>Catarrhini</taxon>
        <taxon>Cercopithecidae</taxon>
        <taxon>Cercopithecinae</taxon>
        <taxon>Macaca</taxon>
    </lineage>
</organism>
<evidence type="ECO:0000256" key="10">
    <source>
        <dbReference type="ARBA" id="ARBA00023273"/>
    </source>
</evidence>
<dbReference type="GO" id="GO:0005856">
    <property type="term" value="C:cytoskeleton"/>
    <property type="evidence" value="ECO:0007669"/>
    <property type="project" value="UniProtKB-SubCell"/>
</dbReference>
<keyword evidence="3" id="KW-0963">Cytoplasm</keyword>
<dbReference type="SMR" id="A0A5F7ZXN2"/>
<evidence type="ECO:0000259" key="13">
    <source>
        <dbReference type="SMART" id="SM00394"/>
    </source>
</evidence>
<keyword evidence="15" id="KW-1185">Reference proteome</keyword>
<evidence type="ECO:0000256" key="9">
    <source>
        <dbReference type="ARBA" id="ARBA00023212"/>
    </source>
</evidence>
<feature type="domain" description="RIIa" evidence="13">
    <location>
        <begin position="27"/>
        <end position="64"/>
    </location>
</feature>
<evidence type="ECO:0000256" key="12">
    <source>
        <dbReference type="SAM" id="MobiDB-lite"/>
    </source>
</evidence>
<comment type="subcellular location">
    <subcellularLocation>
        <location evidence="1">Cell projection</location>
        <location evidence="1">Cilium</location>
        <location evidence="1">Flagellum</location>
    </subcellularLocation>
    <subcellularLocation>
        <location evidence="2">Cytoplasm</location>
        <location evidence="2">Cytoskeleton</location>
    </subcellularLocation>
</comment>
<dbReference type="OMA" id="MCKNPVE"/>
<evidence type="ECO:0000256" key="8">
    <source>
        <dbReference type="ARBA" id="ARBA00023069"/>
    </source>
</evidence>
<evidence type="ECO:0000313" key="15">
    <source>
        <dbReference type="Proteomes" id="UP000006718"/>
    </source>
</evidence>
<gene>
    <name evidence="14 16" type="primary">CABYR</name>
</gene>
<dbReference type="SUPFAM" id="SSF47391">
    <property type="entry name" value="Dimerization-anchoring domain of cAMP-dependent PK regulatory subunit"/>
    <property type="match status" value="1"/>
</dbReference>
<evidence type="ECO:0000313" key="16">
    <source>
        <dbReference type="VGNC" id="VGNC:70560"/>
    </source>
</evidence>
<keyword evidence="4" id="KW-0597">Phosphoprotein</keyword>
<dbReference type="GO" id="GO:0048240">
    <property type="term" value="P:sperm capacitation"/>
    <property type="evidence" value="ECO:0007669"/>
    <property type="project" value="InterPro"/>
</dbReference>
<keyword evidence="7" id="KW-0282">Flagellum</keyword>
<feature type="region of interest" description="Disordered" evidence="12">
    <location>
        <begin position="258"/>
        <end position="286"/>
    </location>
</feature>